<keyword evidence="1" id="KW-0472">Membrane</keyword>
<evidence type="ECO:0000313" key="2">
    <source>
        <dbReference type="EMBL" id="SCF22566.1"/>
    </source>
</evidence>
<gene>
    <name evidence="2" type="ORF">GA0070558_16018</name>
</gene>
<keyword evidence="1" id="KW-1133">Transmembrane helix</keyword>
<dbReference type="Proteomes" id="UP000199375">
    <property type="component" value="Unassembled WGS sequence"/>
</dbReference>
<evidence type="ECO:0000313" key="3">
    <source>
        <dbReference type="Proteomes" id="UP000199375"/>
    </source>
</evidence>
<organism evidence="2 3">
    <name type="scientific">Micromonospora haikouensis</name>
    <dbReference type="NCBI Taxonomy" id="686309"/>
    <lineage>
        <taxon>Bacteria</taxon>
        <taxon>Bacillati</taxon>
        <taxon>Actinomycetota</taxon>
        <taxon>Actinomycetes</taxon>
        <taxon>Micromonosporales</taxon>
        <taxon>Micromonosporaceae</taxon>
        <taxon>Micromonospora</taxon>
    </lineage>
</organism>
<feature type="transmembrane region" description="Helical" evidence="1">
    <location>
        <begin position="12"/>
        <end position="36"/>
    </location>
</feature>
<dbReference type="RefSeq" id="WP_091287054.1">
    <property type="nucleotide sequence ID" value="NZ_FMCW01000060.1"/>
</dbReference>
<name>A0A1C4YPD9_9ACTN</name>
<dbReference type="AlphaFoldDB" id="A0A1C4YPD9"/>
<proteinExistence type="predicted"/>
<keyword evidence="1" id="KW-0812">Transmembrane</keyword>
<protein>
    <submittedName>
        <fullName evidence="2">Uncharacterized protein</fullName>
    </submittedName>
</protein>
<accession>A0A1C4YPD9</accession>
<reference evidence="2 3" key="1">
    <citation type="submission" date="2016-06" db="EMBL/GenBank/DDBJ databases">
        <authorList>
            <person name="Kjaerup R.B."/>
            <person name="Dalgaard T.S."/>
            <person name="Juul-Madsen H.R."/>
        </authorList>
    </citation>
    <scope>NUCLEOTIDE SEQUENCE [LARGE SCALE GENOMIC DNA]</scope>
    <source>
        <strain evidence="2 3">DSM 45626</strain>
    </source>
</reference>
<evidence type="ECO:0000256" key="1">
    <source>
        <dbReference type="SAM" id="Phobius"/>
    </source>
</evidence>
<sequence length="65" mass="6920">MLGLNDQHGWAAALLLIALPTAVVSLGVVLVAVLALAARHPRTRRHCIDVLTQLTRFVGALRGGR</sequence>
<dbReference type="EMBL" id="FMCW01000060">
    <property type="protein sequence ID" value="SCF22566.1"/>
    <property type="molecule type" value="Genomic_DNA"/>
</dbReference>